<reference evidence="2" key="1">
    <citation type="submission" date="2023-10" db="EMBL/GenBank/DDBJ databases">
        <title>Genome assembly of Pristionchus species.</title>
        <authorList>
            <person name="Yoshida K."/>
            <person name="Sommer R.J."/>
        </authorList>
    </citation>
    <scope>NUCLEOTIDE SEQUENCE</scope>
    <source>
        <strain evidence="2">RS5133</strain>
    </source>
</reference>
<comment type="caution">
    <text evidence="2">The sequence shown here is derived from an EMBL/GenBank/DDBJ whole genome shotgun (WGS) entry which is preliminary data.</text>
</comment>
<feature type="region of interest" description="Disordered" evidence="1">
    <location>
        <begin position="1"/>
        <end position="38"/>
    </location>
</feature>
<feature type="compositionally biased region" description="Polar residues" evidence="1">
    <location>
        <begin position="26"/>
        <end position="38"/>
    </location>
</feature>
<evidence type="ECO:0000313" key="3">
    <source>
        <dbReference type="Proteomes" id="UP001432322"/>
    </source>
</evidence>
<dbReference type="EMBL" id="BTSY01000006">
    <property type="protein sequence ID" value="GMT34318.1"/>
    <property type="molecule type" value="Genomic_DNA"/>
</dbReference>
<sequence>RDATCRAHVTQQAAARYAPDQRACDPSQSAQRHSPYSISSTEEYIGFSNHECLWISRNRSRSAVPHRTLQMAEIHRALQRTSLDIPVTFGRQEVYSIQKQDGPRSDRSGMDNRK</sequence>
<evidence type="ECO:0000256" key="1">
    <source>
        <dbReference type="SAM" id="MobiDB-lite"/>
    </source>
</evidence>
<dbReference type="AlphaFoldDB" id="A0AAV5WVS7"/>
<feature type="non-terminal residue" evidence="2">
    <location>
        <position position="1"/>
    </location>
</feature>
<gene>
    <name evidence="2" type="ORF">PFISCL1PPCAC_25615</name>
</gene>
<name>A0AAV5WVS7_9BILA</name>
<dbReference type="Proteomes" id="UP001432322">
    <property type="component" value="Unassembled WGS sequence"/>
</dbReference>
<protein>
    <submittedName>
        <fullName evidence="2">Uncharacterized protein</fullName>
    </submittedName>
</protein>
<feature type="compositionally biased region" description="Basic and acidic residues" evidence="1">
    <location>
        <begin position="101"/>
        <end position="114"/>
    </location>
</feature>
<evidence type="ECO:0000313" key="2">
    <source>
        <dbReference type="EMBL" id="GMT34318.1"/>
    </source>
</evidence>
<feature type="region of interest" description="Disordered" evidence="1">
    <location>
        <begin position="93"/>
        <end position="114"/>
    </location>
</feature>
<proteinExistence type="predicted"/>
<organism evidence="2 3">
    <name type="scientific">Pristionchus fissidentatus</name>
    <dbReference type="NCBI Taxonomy" id="1538716"/>
    <lineage>
        <taxon>Eukaryota</taxon>
        <taxon>Metazoa</taxon>
        <taxon>Ecdysozoa</taxon>
        <taxon>Nematoda</taxon>
        <taxon>Chromadorea</taxon>
        <taxon>Rhabditida</taxon>
        <taxon>Rhabditina</taxon>
        <taxon>Diplogasteromorpha</taxon>
        <taxon>Diplogasteroidea</taxon>
        <taxon>Neodiplogasteridae</taxon>
        <taxon>Pristionchus</taxon>
    </lineage>
</organism>
<accession>A0AAV5WVS7</accession>
<keyword evidence="3" id="KW-1185">Reference proteome</keyword>